<evidence type="ECO:0000256" key="2">
    <source>
        <dbReference type="ARBA" id="ARBA00022737"/>
    </source>
</evidence>
<dbReference type="SUPFAM" id="SSF52821">
    <property type="entry name" value="Rhodanese/Cell cycle control phosphatase"/>
    <property type="match status" value="2"/>
</dbReference>
<dbReference type="PANTHER" id="PTHR11364">
    <property type="entry name" value="THIOSULFATE SULFERTANSFERASE"/>
    <property type="match status" value="1"/>
</dbReference>
<dbReference type="Proteomes" id="UP000274033">
    <property type="component" value="Unassembled WGS sequence"/>
</dbReference>
<reference evidence="4 5" key="1">
    <citation type="journal article" date="2013" name="J. Microbiol.">
        <title>Lysinibacillus chungkukjangi sp. nov., isolated from Chungkukjang, Korean fermented soybean food.</title>
        <authorList>
            <person name="Kim S.J."/>
            <person name="Jang Y.H."/>
            <person name="Hamada M."/>
            <person name="Ahn J.H."/>
            <person name="Weon H.Y."/>
            <person name="Suzuki K."/>
            <person name="Whang K.S."/>
            <person name="Kwon S.W."/>
        </authorList>
    </citation>
    <scope>NUCLEOTIDE SEQUENCE [LARGE SCALE GENOMIC DNA]</scope>
    <source>
        <strain evidence="4 5">MCCC 1A12701</strain>
    </source>
</reference>
<protein>
    <submittedName>
        <fullName evidence="4">Sulfurtransferase</fullName>
    </submittedName>
</protein>
<dbReference type="CDD" id="cd01449">
    <property type="entry name" value="TST_Repeat_2"/>
    <property type="match status" value="1"/>
</dbReference>
<sequence>MGKVFVKATEIQEKNARFIDTRFNLQDQQWGQQSYNESHIEGAVYWHLERDLSDMSKSEGRHPMPSKKQLQNLVEEAGLTPNEPVYVYDQGGAPFAPRAWWMLKYAGFSKVFVVNGGFEALRAAGFKLTDAISSFNRSSVTLKWDESIYANRQDVKSIVEKKEQATLLDARSAVRYRGENEPIDVKAGHIPTAKNFDWEQLKEGTHIAANEKLLQKVGKDEEVVVYCGSGVTASPLYAVLADEGYENIRLYIGSFSDWITEYDIETGENE</sequence>
<evidence type="ECO:0000313" key="4">
    <source>
        <dbReference type="EMBL" id="RQW74264.1"/>
    </source>
</evidence>
<dbReference type="EMBL" id="RRCT01000010">
    <property type="protein sequence ID" value="RQW74264.1"/>
    <property type="molecule type" value="Genomic_DNA"/>
</dbReference>
<comment type="caution">
    <text evidence="4">The sequence shown here is derived from an EMBL/GenBank/DDBJ whole genome shotgun (WGS) entry which is preliminary data.</text>
</comment>
<dbReference type="InterPro" id="IPR045078">
    <property type="entry name" value="TST/MPST-like"/>
</dbReference>
<dbReference type="AlphaFoldDB" id="A0A3N9UD63"/>
<evidence type="ECO:0000313" key="5">
    <source>
        <dbReference type="Proteomes" id="UP000274033"/>
    </source>
</evidence>
<evidence type="ECO:0000259" key="3">
    <source>
        <dbReference type="PROSITE" id="PS50206"/>
    </source>
</evidence>
<gene>
    <name evidence="4" type="ORF">EBB45_11725</name>
</gene>
<feature type="domain" description="Rhodanese" evidence="3">
    <location>
        <begin position="161"/>
        <end position="267"/>
    </location>
</feature>
<proteinExistence type="predicted"/>
<dbReference type="GO" id="GO:0004792">
    <property type="term" value="F:thiosulfate-cyanide sulfurtransferase activity"/>
    <property type="evidence" value="ECO:0007669"/>
    <property type="project" value="TreeGrafter"/>
</dbReference>
<dbReference type="InterPro" id="IPR001763">
    <property type="entry name" value="Rhodanese-like_dom"/>
</dbReference>
<evidence type="ECO:0000256" key="1">
    <source>
        <dbReference type="ARBA" id="ARBA00022679"/>
    </source>
</evidence>
<dbReference type="InterPro" id="IPR036873">
    <property type="entry name" value="Rhodanese-like_dom_sf"/>
</dbReference>
<feature type="domain" description="Rhodanese" evidence="3">
    <location>
        <begin position="12"/>
        <end position="130"/>
    </location>
</feature>
<organism evidence="4 5">
    <name type="scientific">Lysinibacillus composti</name>
    <dbReference type="NCBI Taxonomy" id="720633"/>
    <lineage>
        <taxon>Bacteria</taxon>
        <taxon>Bacillati</taxon>
        <taxon>Bacillota</taxon>
        <taxon>Bacilli</taxon>
        <taxon>Bacillales</taxon>
        <taxon>Bacillaceae</taxon>
        <taxon>Lysinibacillus</taxon>
    </lineage>
</organism>
<name>A0A3N9UD63_9BACI</name>
<dbReference type="Pfam" id="PF00581">
    <property type="entry name" value="Rhodanese"/>
    <property type="match status" value="2"/>
</dbReference>
<dbReference type="RefSeq" id="WP_124764908.1">
    <property type="nucleotide sequence ID" value="NZ_JAFBDY010000012.1"/>
</dbReference>
<dbReference type="PROSITE" id="PS50206">
    <property type="entry name" value="RHODANESE_3"/>
    <property type="match status" value="2"/>
</dbReference>
<dbReference type="SMART" id="SM00450">
    <property type="entry name" value="RHOD"/>
    <property type="match status" value="2"/>
</dbReference>
<dbReference type="Gene3D" id="3.40.250.10">
    <property type="entry name" value="Rhodanese-like domain"/>
    <property type="match status" value="2"/>
</dbReference>
<dbReference type="PANTHER" id="PTHR11364:SF27">
    <property type="entry name" value="SULFURTRANSFERASE"/>
    <property type="match status" value="1"/>
</dbReference>
<accession>A0A3N9UD63</accession>
<keyword evidence="5" id="KW-1185">Reference proteome</keyword>
<keyword evidence="2" id="KW-0677">Repeat</keyword>
<dbReference type="CDD" id="cd01448">
    <property type="entry name" value="TST_Repeat_1"/>
    <property type="match status" value="1"/>
</dbReference>
<dbReference type="OrthoDB" id="9770030at2"/>
<keyword evidence="1 4" id="KW-0808">Transferase</keyword>